<dbReference type="PROSITE" id="PS50931">
    <property type="entry name" value="HTH_LYSR"/>
    <property type="match status" value="1"/>
</dbReference>
<dbReference type="GO" id="GO:0003700">
    <property type="term" value="F:DNA-binding transcription factor activity"/>
    <property type="evidence" value="ECO:0007669"/>
    <property type="project" value="InterPro"/>
</dbReference>
<keyword evidence="2" id="KW-0805">Transcription regulation</keyword>
<proteinExistence type="inferred from homology"/>
<evidence type="ECO:0000256" key="3">
    <source>
        <dbReference type="ARBA" id="ARBA00023125"/>
    </source>
</evidence>
<organism evidence="6 7">
    <name type="scientific">Sphingomonas aquatilis</name>
    <dbReference type="NCBI Taxonomy" id="93063"/>
    <lineage>
        <taxon>Bacteria</taxon>
        <taxon>Pseudomonadati</taxon>
        <taxon>Pseudomonadota</taxon>
        <taxon>Alphaproteobacteria</taxon>
        <taxon>Sphingomonadales</taxon>
        <taxon>Sphingomonadaceae</taxon>
        <taxon>Sphingomonas</taxon>
    </lineage>
</organism>
<dbReference type="InterPro" id="IPR050389">
    <property type="entry name" value="LysR-type_TF"/>
</dbReference>
<keyword evidence="7" id="KW-1185">Reference proteome</keyword>
<evidence type="ECO:0000259" key="5">
    <source>
        <dbReference type="PROSITE" id="PS50931"/>
    </source>
</evidence>
<evidence type="ECO:0000256" key="2">
    <source>
        <dbReference type="ARBA" id="ARBA00023015"/>
    </source>
</evidence>
<evidence type="ECO:0000256" key="1">
    <source>
        <dbReference type="ARBA" id="ARBA00009437"/>
    </source>
</evidence>
<dbReference type="Pfam" id="PF03466">
    <property type="entry name" value="LysR_substrate"/>
    <property type="match status" value="1"/>
</dbReference>
<gene>
    <name evidence="6" type="ORF">GGR47_001222</name>
</gene>
<dbReference type="InterPro" id="IPR037402">
    <property type="entry name" value="YidZ_PBP2"/>
</dbReference>
<reference evidence="6 7" key="1">
    <citation type="submission" date="2020-08" db="EMBL/GenBank/DDBJ databases">
        <title>Genomic Encyclopedia of Type Strains, Phase IV (KMG-IV): sequencing the most valuable type-strain genomes for metagenomic binning, comparative biology and taxonomic classification.</title>
        <authorList>
            <person name="Goeker M."/>
        </authorList>
    </citation>
    <scope>NUCLEOTIDE SEQUENCE [LARGE SCALE GENOMIC DNA]</scope>
    <source>
        <strain evidence="6 7">DSM 15581</strain>
    </source>
</reference>
<dbReference type="Pfam" id="PF00126">
    <property type="entry name" value="HTH_1"/>
    <property type="match status" value="1"/>
</dbReference>
<dbReference type="GO" id="GO:0003677">
    <property type="term" value="F:DNA binding"/>
    <property type="evidence" value="ECO:0007669"/>
    <property type="project" value="UniProtKB-KW"/>
</dbReference>
<dbReference type="InterPro" id="IPR036388">
    <property type="entry name" value="WH-like_DNA-bd_sf"/>
</dbReference>
<dbReference type="Gene3D" id="3.40.190.10">
    <property type="entry name" value="Periplasmic binding protein-like II"/>
    <property type="match status" value="2"/>
</dbReference>
<dbReference type="SUPFAM" id="SSF53850">
    <property type="entry name" value="Periplasmic binding protein-like II"/>
    <property type="match status" value="1"/>
</dbReference>
<dbReference type="PANTHER" id="PTHR30118">
    <property type="entry name" value="HTH-TYPE TRANSCRIPTIONAL REGULATOR LEUO-RELATED"/>
    <property type="match status" value="1"/>
</dbReference>
<dbReference type="InterPro" id="IPR036390">
    <property type="entry name" value="WH_DNA-bd_sf"/>
</dbReference>
<dbReference type="RefSeq" id="WP_147037121.1">
    <property type="nucleotide sequence ID" value="NZ_JACIDB010000002.1"/>
</dbReference>
<comment type="caution">
    <text evidence="6">The sequence shown here is derived from an EMBL/GenBank/DDBJ whole genome shotgun (WGS) entry which is preliminary data.</text>
</comment>
<evidence type="ECO:0000313" key="7">
    <source>
        <dbReference type="Proteomes" id="UP000528945"/>
    </source>
</evidence>
<dbReference type="Gene3D" id="1.10.10.10">
    <property type="entry name" value="Winged helix-like DNA-binding domain superfamily/Winged helix DNA-binding domain"/>
    <property type="match status" value="1"/>
</dbReference>
<comment type="similarity">
    <text evidence="1">Belongs to the LysR transcriptional regulatory family.</text>
</comment>
<evidence type="ECO:0000256" key="4">
    <source>
        <dbReference type="ARBA" id="ARBA00023163"/>
    </source>
</evidence>
<accession>A0AAW3TPT2</accession>
<protein>
    <submittedName>
        <fullName evidence="6">DNA-binding transcriptional LysR family regulator</fullName>
    </submittedName>
</protein>
<keyword evidence="3 6" id="KW-0238">DNA-binding</keyword>
<evidence type="ECO:0000313" key="6">
    <source>
        <dbReference type="EMBL" id="MBB3874987.1"/>
    </source>
</evidence>
<dbReference type="InterPro" id="IPR005119">
    <property type="entry name" value="LysR_subst-bd"/>
</dbReference>
<dbReference type="Proteomes" id="UP000528945">
    <property type="component" value="Unassembled WGS sequence"/>
</dbReference>
<name>A0AAW3TPT2_9SPHN</name>
<keyword evidence="4" id="KW-0804">Transcription</keyword>
<dbReference type="SUPFAM" id="SSF46785">
    <property type="entry name" value="Winged helix' DNA-binding domain"/>
    <property type="match status" value="1"/>
</dbReference>
<dbReference type="PANTHER" id="PTHR30118:SF15">
    <property type="entry name" value="TRANSCRIPTIONAL REGULATORY PROTEIN"/>
    <property type="match status" value="1"/>
</dbReference>
<dbReference type="EMBL" id="JACIDB010000002">
    <property type="protein sequence ID" value="MBB3874987.1"/>
    <property type="molecule type" value="Genomic_DNA"/>
</dbReference>
<feature type="domain" description="HTH lysR-type" evidence="5">
    <location>
        <begin position="8"/>
        <end position="65"/>
    </location>
</feature>
<dbReference type="CDD" id="cd08417">
    <property type="entry name" value="PBP2_Nitroaromatics_like"/>
    <property type="match status" value="1"/>
</dbReference>
<dbReference type="InterPro" id="IPR000847">
    <property type="entry name" value="LysR_HTH_N"/>
</dbReference>
<dbReference type="AlphaFoldDB" id="A0AAW3TPT2"/>
<sequence length="304" mass="33867">MTNSLRSLNLNLLPILRELLRRRNVTRAAEALNMRQSTVSEALGRLRELLHDDILVSQGRRLEPTAYAQRLEASLDDALATIETLFLEPTFDAADQRGTMVIATADYVVLTLGPDLARRVCSEAPELTIQFVNVASSSLTALRLGELDVVAVPSGLRDGIANEFDSCFLFEDDLVFLVADDAPERTEAQMLGGRFAFFCADRDPSSSFEGLVLNQLGAQHSDAVRVAHFSLVPFFVEGTQNVALLQRRLAERLLASARVRIVEPETALPKVRVHLYWNKSRTRDPAHTWLRERIIESSALLTAR</sequence>